<sequence length="1184" mass="133382">MGNQVYGSNTKKDNLTLAEARQYVSDEEFERLRRAFIRFKKNGLTFDDFRYHVLGGARIPLSAARLLFSYFTKGNESLSFENLVCALVGICRVEVVQASFAEENPDFVSWGLLPPMLTAPIHDAFISFYEVMSYVTHLSVEEVRELEKVFATISDRGQCTITKKNWNMAAAECFPDWLVSGLFKVFDENGNGSIDFRELVCGVSAMCRGPSPSRFSFLAKLWDEDMDGVLSPEELIILYERLAVPSSKRTISCSRGENAAPVDFAAWAISEGSEFVDELADMALEIGHICLGLRPEMLEVEHQVISNLLERVRDYSIAEWNIVSSHWYAEWSKTILSGTRPPPVSNRDICGTKEDGATSSMVACITAESACLRSNINPSEFIKVPPVMWRALLRWHGSQQSIDGQFTRRLLPAELSDTGNPQLELFPLDVIIMRHERRKSAIGRDEIGQSPWAYAQVSRAVSIGELLQLAKQELRLNDEEARLWLVTKKDEREQRRESKEGIRLSDMSSKEGRQGTGTSSENVLLDEHECSLHELGSLTGKELKLLLEIRDRTTGIWPEEARIAATGSGSIGTACGEREGSRPGFVGLVNTGNYCYRNAAVQCLARVSPLTEYLLDAGNITTLNKRESNVSVKTTLEYSMLLKEMWTTTRKNISPIDFNEALKNAQSFMPGEQHDCQEFVNFMLENIATALTEQLKVQSKQEDEEEKNKVLENVVEKPKISERQKATEAWLHFIEHNNSLVSKLFAGQLKSSLVCKSCGASSSVFEPFTSLSLPIGFDNAELFQVIVVRRDGSVPTRYGFRLPREANIRAFKESISEVCSITPTRIAMLCMSNKGNLMQCAAVSDNASVTTFPSGARVYAMELPEIEEKHAWTVAVHRKLQYNYEPYFLGATSGFIVNVFGLPLIVPRSETLNGSSMYADVWRQMSRFISAQPLPFSSRAADPCEDSSSGHPFTLSIVDSSLQWCALCPPLKFCRGCQIRADATIPMIPQEACIAVDWMPTALYLRYNLSEERKFDDDASVEQTWQRHYSPSSLEACLEKFSCPETLDSLIECEHCQQRTRRDKVMTIWTLPRYLIIQLKRFEYRREEGRIGKCKRAVDFPLTGFDPTPFVDSARESTEGRAALYDCIAISTHYGQLESGHFVAYARTEDGHWLLFNDCTVKDVLSDEVDRSNAYLLFYERKGA</sequence>
<keyword evidence="3" id="KW-0106">Calcium</keyword>
<dbReference type="Gene3D" id="3.90.70.10">
    <property type="entry name" value="Cysteine proteinases"/>
    <property type="match status" value="2"/>
</dbReference>
<evidence type="ECO:0000259" key="7">
    <source>
        <dbReference type="PROSITE" id="PS51283"/>
    </source>
</evidence>
<dbReference type="Gene3D" id="3.30.2230.10">
    <property type="entry name" value="DUSP-like"/>
    <property type="match status" value="1"/>
</dbReference>
<feature type="compositionally biased region" description="Basic and acidic residues" evidence="4">
    <location>
        <begin position="495"/>
        <end position="513"/>
    </location>
</feature>
<organism evidence="8 9">
    <name type="scientific">Mesorhabditis belari</name>
    <dbReference type="NCBI Taxonomy" id="2138241"/>
    <lineage>
        <taxon>Eukaryota</taxon>
        <taxon>Metazoa</taxon>
        <taxon>Ecdysozoa</taxon>
        <taxon>Nematoda</taxon>
        <taxon>Chromadorea</taxon>
        <taxon>Rhabditida</taxon>
        <taxon>Rhabditina</taxon>
        <taxon>Rhabditomorpha</taxon>
        <taxon>Rhabditoidea</taxon>
        <taxon>Rhabditidae</taxon>
        <taxon>Mesorhabditinae</taxon>
        <taxon>Mesorhabditis</taxon>
    </lineage>
</organism>
<evidence type="ECO:0000259" key="6">
    <source>
        <dbReference type="PROSITE" id="PS50235"/>
    </source>
</evidence>
<dbReference type="PANTHER" id="PTHR21646:SF23">
    <property type="entry name" value="UBIQUITIN CARBOXYL-TERMINAL HYDROLASE USP2"/>
    <property type="match status" value="1"/>
</dbReference>
<dbReference type="PROSITE" id="PS50235">
    <property type="entry name" value="USP_3"/>
    <property type="match status" value="1"/>
</dbReference>
<evidence type="ECO:0000259" key="5">
    <source>
        <dbReference type="PROSITE" id="PS50222"/>
    </source>
</evidence>
<dbReference type="InterPro" id="IPR001394">
    <property type="entry name" value="Peptidase_C19_UCH"/>
</dbReference>
<dbReference type="InterPro" id="IPR035927">
    <property type="entry name" value="DUSP-like_sf"/>
</dbReference>
<evidence type="ECO:0000256" key="2">
    <source>
        <dbReference type="ARBA" id="ARBA00012759"/>
    </source>
</evidence>
<feature type="domain" description="EF-hand" evidence="5">
    <location>
        <begin position="210"/>
        <end position="245"/>
    </location>
</feature>
<dbReference type="CDD" id="cd00051">
    <property type="entry name" value="EFh"/>
    <property type="match status" value="1"/>
</dbReference>
<dbReference type="SMART" id="SM00695">
    <property type="entry name" value="DUSP"/>
    <property type="match status" value="1"/>
</dbReference>
<dbReference type="InterPro" id="IPR038765">
    <property type="entry name" value="Papain-like_cys_pep_sf"/>
</dbReference>
<dbReference type="GO" id="GO:0005509">
    <property type="term" value="F:calcium ion binding"/>
    <property type="evidence" value="ECO:0007669"/>
    <property type="project" value="InterPro"/>
</dbReference>
<dbReference type="InterPro" id="IPR011992">
    <property type="entry name" value="EF-hand-dom_pair"/>
</dbReference>
<name>A0AAF3EB92_9BILA</name>
<dbReference type="SMART" id="SM00054">
    <property type="entry name" value="EFh"/>
    <property type="match status" value="2"/>
</dbReference>
<evidence type="ECO:0000256" key="3">
    <source>
        <dbReference type="ARBA" id="ARBA00022837"/>
    </source>
</evidence>
<accession>A0AAF3EB92</accession>
<dbReference type="SUPFAM" id="SSF47473">
    <property type="entry name" value="EF-hand"/>
    <property type="match status" value="1"/>
</dbReference>
<dbReference type="Pfam" id="PF00443">
    <property type="entry name" value="UCH"/>
    <property type="match status" value="1"/>
</dbReference>
<reference evidence="9" key="1">
    <citation type="submission" date="2024-02" db="UniProtKB">
        <authorList>
            <consortium name="WormBaseParasite"/>
        </authorList>
    </citation>
    <scope>IDENTIFICATION</scope>
</reference>
<dbReference type="GO" id="GO:0004843">
    <property type="term" value="F:cysteine-type deubiquitinase activity"/>
    <property type="evidence" value="ECO:0007669"/>
    <property type="project" value="UniProtKB-EC"/>
</dbReference>
<dbReference type="PANTHER" id="PTHR21646">
    <property type="entry name" value="UBIQUITIN CARBOXYL-TERMINAL HYDROLASE"/>
    <property type="match status" value="1"/>
</dbReference>
<dbReference type="InterPro" id="IPR028889">
    <property type="entry name" value="USP"/>
</dbReference>
<dbReference type="GO" id="GO:0016579">
    <property type="term" value="P:protein deubiquitination"/>
    <property type="evidence" value="ECO:0007669"/>
    <property type="project" value="InterPro"/>
</dbReference>
<dbReference type="InterPro" id="IPR057368">
    <property type="entry name" value="USP32_N"/>
</dbReference>
<dbReference type="Pfam" id="PF25265">
    <property type="entry name" value="USP32_N"/>
    <property type="match status" value="1"/>
</dbReference>
<dbReference type="Gene3D" id="1.10.238.10">
    <property type="entry name" value="EF-hand"/>
    <property type="match status" value="1"/>
</dbReference>
<dbReference type="InterPro" id="IPR050185">
    <property type="entry name" value="Ub_carboxyl-term_hydrolase"/>
</dbReference>
<dbReference type="PROSITE" id="PS51283">
    <property type="entry name" value="DUSP"/>
    <property type="match status" value="1"/>
</dbReference>
<feature type="domain" description="EF-hand" evidence="5">
    <location>
        <begin position="182"/>
        <end position="209"/>
    </location>
</feature>
<feature type="domain" description="USP" evidence="6">
    <location>
        <begin position="586"/>
        <end position="1182"/>
    </location>
</feature>
<dbReference type="SUPFAM" id="SSF143791">
    <property type="entry name" value="DUSP-like"/>
    <property type="match status" value="1"/>
</dbReference>
<keyword evidence="8" id="KW-1185">Reference proteome</keyword>
<dbReference type="InterPro" id="IPR006615">
    <property type="entry name" value="Pept_C19_DUSP"/>
</dbReference>
<feature type="region of interest" description="Disordered" evidence="4">
    <location>
        <begin position="495"/>
        <end position="522"/>
    </location>
</feature>
<evidence type="ECO:0000313" key="9">
    <source>
        <dbReference type="WBParaSite" id="MBELARI_LOCUS11196"/>
    </source>
</evidence>
<dbReference type="InterPro" id="IPR018247">
    <property type="entry name" value="EF_Hand_1_Ca_BS"/>
</dbReference>
<evidence type="ECO:0000256" key="4">
    <source>
        <dbReference type="SAM" id="MobiDB-lite"/>
    </source>
</evidence>
<dbReference type="PROSITE" id="PS00018">
    <property type="entry name" value="EF_HAND_1"/>
    <property type="match status" value="2"/>
</dbReference>
<dbReference type="SUPFAM" id="SSF54001">
    <property type="entry name" value="Cysteine proteinases"/>
    <property type="match status" value="1"/>
</dbReference>
<evidence type="ECO:0000256" key="1">
    <source>
        <dbReference type="ARBA" id="ARBA00000707"/>
    </source>
</evidence>
<comment type="catalytic activity">
    <reaction evidence="1">
        <text>Thiol-dependent hydrolysis of ester, thioester, amide, peptide and isopeptide bonds formed by the C-terminal Gly of ubiquitin (a 76-residue protein attached to proteins as an intracellular targeting signal).</text>
        <dbReference type="EC" id="3.4.19.12"/>
    </reaction>
</comment>
<dbReference type="AlphaFoldDB" id="A0AAF3EB92"/>
<evidence type="ECO:0000313" key="8">
    <source>
        <dbReference type="Proteomes" id="UP000887575"/>
    </source>
</evidence>
<dbReference type="InterPro" id="IPR002048">
    <property type="entry name" value="EF_hand_dom"/>
</dbReference>
<dbReference type="EC" id="3.4.19.12" evidence="2"/>
<dbReference type="Proteomes" id="UP000887575">
    <property type="component" value="Unassembled WGS sequence"/>
</dbReference>
<dbReference type="PROSITE" id="PS50222">
    <property type="entry name" value="EF_HAND_2"/>
    <property type="match status" value="2"/>
</dbReference>
<dbReference type="FunFam" id="3.90.70.10:FF:000178">
    <property type="entry name" value="Ubiquitin carboxyl-terminal hydrolase cyk-3"/>
    <property type="match status" value="1"/>
</dbReference>
<proteinExistence type="predicted"/>
<feature type="domain" description="DUSP" evidence="7">
    <location>
        <begin position="296"/>
        <end position="411"/>
    </location>
</feature>
<protein>
    <recommendedName>
        <fullName evidence="2">ubiquitinyl hydrolase 1</fullName>
        <ecNumber evidence="2">3.4.19.12</ecNumber>
    </recommendedName>
</protein>
<dbReference type="WBParaSite" id="MBELARI_LOCUS11196">
    <property type="protein sequence ID" value="MBELARI_LOCUS11196"/>
    <property type="gene ID" value="MBELARI_LOCUS11196"/>
</dbReference>